<dbReference type="AlphaFoldDB" id="A0A6H9YV23"/>
<keyword evidence="4" id="KW-1185">Reference proteome</keyword>
<dbReference type="PANTHER" id="PTHR43802">
    <property type="entry name" value="ENOYL-COA HYDRATASE"/>
    <property type="match status" value="1"/>
</dbReference>
<dbReference type="RefSeq" id="WP_151565498.1">
    <property type="nucleotide sequence ID" value="NZ_WBMT01000016.1"/>
</dbReference>
<dbReference type="PANTHER" id="PTHR43802:SF1">
    <property type="entry name" value="IP11341P-RELATED"/>
    <property type="match status" value="1"/>
</dbReference>
<dbReference type="InterPro" id="IPR029045">
    <property type="entry name" value="ClpP/crotonase-like_dom_sf"/>
</dbReference>
<gene>
    <name evidence="3" type="ORF">F8566_31590</name>
</gene>
<name>A0A6H9YV23_9ACTN</name>
<dbReference type="Proteomes" id="UP000468735">
    <property type="component" value="Unassembled WGS sequence"/>
</dbReference>
<dbReference type="Pfam" id="PF00378">
    <property type="entry name" value="ECH_1"/>
    <property type="match status" value="1"/>
</dbReference>
<protein>
    <submittedName>
        <fullName evidence="3">Crotonase/enoyl-CoA hydratase family protein</fullName>
    </submittedName>
</protein>
<dbReference type="EMBL" id="WBMT01000016">
    <property type="protein sequence ID" value="KAB2344470.1"/>
    <property type="molecule type" value="Genomic_DNA"/>
</dbReference>
<evidence type="ECO:0000256" key="1">
    <source>
        <dbReference type="ARBA" id="ARBA00005254"/>
    </source>
</evidence>
<dbReference type="CDD" id="cd06558">
    <property type="entry name" value="crotonase-like"/>
    <property type="match status" value="1"/>
</dbReference>
<dbReference type="InterPro" id="IPR001753">
    <property type="entry name" value="Enoyl-CoA_hydra/iso"/>
</dbReference>
<comment type="similarity">
    <text evidence="1 2">Belongs to the enoyl-CoA hydratase/isomerase family.</text>
</comment>
<dbReference type="PROSITE" id="PS00166">
    <property type="entry name" value="ENOYL_COA_HYDRATASE"/>
    <property type="match status" value="1"/>
</dbReference>
<dbReference type="Gene3D" id="1.10.12.10">
    <property type="entry name" value="Lyase 2-enoyl-coa Hydratase, Chain A, domain 2"/>
    <property type="match status" value="1"/>
</dbReference>
<sequence>MPAETSTTAVADEVLVRHESRTAVITINRPHAKNAVTRAVAEGIAAALDELDRRDDLSVGVLTGAGGSFCAGMDLKGFLRGERPTIEGRGFAGLTEAPPKKPLIAAVEGYALAGGCEIVLACDLVVAGRTAKFGIPEVKRGLVATGGGLLRLPHRVPEQIAMELALTGDMITAARAYEVGLVNRLTDEGGALAEALALAGRIAANGPLAVLASKQVIKEHGQWPETERFARQRRITEPVFASADAQEGARAFAEKRLPNWQGR</sequence>
<dbReference type="InterPro" id="IPR018376">
    <property type="entry name" value="Enoyl-CoA_hyd/isom_CS"/>
</dbReference>
<reference evidence="3 4" key="1">
    <citation type="submission" date="2019-09" db="EMBL/GenBank/DDBJ databases">
        <title>Actinomadura physcomitrii sp. nov., a novel actinomycete isolated from moss [Physcomitrium sphaericum (Ludw) Fuernr].</title>
        <authorList>
            <person name="Zhuang X."/>
            <person name="Liu C."/>
        </authorList>
    </citation>
    <scope>NUCLEOTIDE SEQUENCE [LARGE SCALE GENOMIC DNA]</scope>
    <source>
        <strain evidence="3 4">HMC1</strain>
    </source>
</reference>
<dbReference type="OrthoDB" id="4284283at2"/>
<dbReference type="SUPFAM" id="SSF52096">
    <property type="entry name" value="ClpP/crotonase"/>
    <property type="match status" value="1"/>
</dbReference>
<organism evidence="3 4">
    <name type="scientific">Actinomadura rudentiformis</name>
    <dbReference type="NCBI Taxonomy" id="359158"/>
    <lineage>
        <taxon>Bacteria</taxon>
        <taxon>Bacillati</taxon>
        <taxon>Actinomycetota</taxon>
        <taxon>Actinomycetes</taxon>
        <taxon>Streptosporangiales</taxon>
        <taxon>Thermomonosporaceae</taxon>
        <taxon>Actinomadura</taxon>
    </lineage>
</organism>
<evidence type="ECO:0000313" key="3">
    <source>
        <dbReference type="EMBL" id="KAB2344470.1"/>
    </source>
</evidence>
<dbReference type="InterPro" id="IPR014748">
    <property type="entry name" value="Enoyl-CoA_hydra_C"/>
</dbReference>
<accession>A0A6H9YV23</accession>
<dbReference type="Gene3D" id="3.90.226.10">
    <property type="entry name" value="2-enoyl-CoA Hydratase, Chain A, domain 1"/>
    <property type="match status" value="1"/>
</dbReference>
<dbReference type="NCBIfam" id="NF006100">
    <property type="entry name" value="PRK08252.1"/>
    <property type="match status" value="1"/>
</dbReference>
<evidence type="ECO:0000256" key="2">
    <source>
        <dbReference type="RuleBase" id="RU003707"/>
    </source>
</evidence>
<proteinExistence type="inferred from homology"/>
<dbReference type="GO" id="GO:0003824">
    <property type="term" value="F:catalytic activity"/>
    <property type="evidence" value="ECO:0007669"/>
    <property type="project" value="InterPro"/>
</dbReference>
<comment type="caution">
    <text evidence="3">The sequence shown here is derived from an EMBL/GenBank/DDBJ whole genome shotgun (WGS) entry which is preliminary data.</text>
</comment>
<evidence type="ECO:0000313" key="4">
    <source>
        <dbReference type="Proteomes" id="UP000468735"/>
    </source>
</evidence>